<dbReference type="AlphaFoldDB" id="A0A8D8AEJ3"/>
<feature type="compositionally biased region" description="Basic residues" evidence="1">
    <location>
        <begin position="8"/>
        <end position="20"/>
    </location>
</feature>
<organism evidence="2">
    <name type="scientific">Culex pipiens</name>
    <name type="common">House mosquito</name>
    <dbReference type="NCBI Taxonomy" id="7175"/>
    <lineage>
        <taxon>Eukaryota</taxon>
        <taxon>Metazoa</taxon>
        <taxon>Ecdysozoa</taxon>
        <taxon>Arthropoda</taxon>
        <taxon>Hexapoda</taxon>
        <taxon>Insecta</taxon>
        <taxon>Pterygota</taxon>
        <taxon>Neoptera</taxon>
        <taxon>Endopterygota</taxon>
        <taxon>Diptera</taxon>
        <taxon>Nematocera</taxon>
        <taxon>Culicoidea</taxon>
        <taxon>Culicidae</taxon>
        <taxon>Culicinae</taxon>
        <taxon>Culicini</taxon>
        <taxon>Culex</taxon>
        <taxon>Culex</taxon>
    </lineage>
</organism>
<evidence type="ECO:0000313" key="2">
    <source>
        <dbReference type="EMBL" id="CAG6453277.1"/>
    </source>
</evidence>
<proteinExistence type="predicted"/>
<feature type="region of interest" description="Disordered" evidence="1">
    <location>
        <begin position="1"/>
        <end position="42"/>
    </location>
</feature>
<sequence length="107" mass="12495">MQLAQVRRLPKHPHQHRKRQRAIDQLQPDQPTGQRRPPVVHRHDRAVLQLCVPRRTEQILRLVPTIHPDVLRKGQLEAFRQARRKVHDVTPAHARQPNSGQRGGVQI</sequence>
<dbReference type="EMBL" id="HBUE01022539">
    <property type="protein sequence ID" value="CAG6453273.1"/>
    <property type="molecule type" value="Transcribed_RNA"/>
</dbReference>
<evidence type="ECO:0000256" key="1">
    <source>
        <dbReference type="SAM" id="MobiDB-lite"/>
    </source>
</evidence>
<dbReference type="EMBL" id="HBUE01022543">
    <property type="protein sequence ID" value="CAG6453277.1"/>
    <property type="molecule type" value="Transcribed_RNA"/>
</dbReference>
<feature type="region of interest" description="Disordered" evidence="1">
    <location>
        <begin position="84"/>
        <end position="107"/>
    </location>
</feature>
<protein>
    <submittedName>
        <fullName evidence="2">(northern house mosquito) hypothetical protein</fullName>
    </submittedName>
</protein>
<accession>A0A8D8AEJ3</accession>
<name>A0A8D8AEJ3_CULPI</name>
<reference evidence="2" key="1">
    <citation type="submission" date="2021-05" db="EMBL/GenBank/DDBJ databases">
        <authorList>
            <person name="Alioto T."/>
            <person name="Alioto T."/>
            <person name="Gomez Garrido J."/>
        </authorList>
    </citation>
    <scope>NUCLEOTIDE SEQUENCE</scope>
</reference>